<comment type="catalytic activity">
    <reaction evidence="3">
        <text>GTP + succinate + CoA = succinyl-CoA + GDP + phosphate</text>
        <dbReference type="Rhea" id="RHEA:22120"/>
        <dbReference type="ChEBI" id="CHEBI:30031"/>
        <dbReference type="ChEBI" id="CHEBI:37565"/>
        <dbReference type="ChEBI" id="CHEBI:43474"/>
        <dbReference type="ChEBI" id="CHEBI:57287"/>
        <dbReference type="ChEBI" id="CHEBI:57292"/>
        <dbReference type="ChEBI" id="CHEBI:58189"/>
    </reaction>
</comment>
<dbReference type="Gene3D" id="3.40.50.261">
    <property type="entry name" value="Succinyl-CoA synthetase domains"/>
    <property type="match status" value="1"/>
</dbReference>
<dbReference type="EC" id="6.2.1.5" evidence="3"/>
<dbReference type="InterPro" id="IPR017440">
    <property type="entry name" value="Cit_synth/succinyl-CoA_lig_AS"/>
</dbReference>
<comment type="pathway">
    <text evidence="3 5">Carbohydrate metabolism; tricarboxylic acid cycle; succinate from succinyl-CoA (ligase route): step 1/1.</text>
</comment>
<keyword evidence="1 3" id="KW-0436">Ligase</keyword>
<feature type="binding site" evidence="3">
    <location>
        <begin position="17"/>
        <end position="20"/>
    </location>
    <ligand>
        <name>CoA</name>
        <dbReference type="ChEBI" id="CHEBI:57287"/>
    </ligand>
</feature>
<dbReference type="NCBIfam" id="TIGR01019">
    <property type="entry name" value="sucCoAalpha"/>
    <property type="match status" value="1"/>
</dbReference>
<dbReference type="InterPro" id="IPR003781">
    <property type="entry name" value="CoA-bd"/>
</dbReference>
<dbReference type="Pfam" id="PF00549">
    <property type="entry name" value="Ligase_CoA"/>
    <property type="match status" value="1"/>
</dbReference>
<proteinExistence type="inferred from homology"/>
<dbReference type="InterPro" id="IPR036291">
    <property type="entry name" value="NAD(P)-bd_dom_sf"/>
</dbReference>
<evidence type="ECO:0000256" key="3">
    <source>
        <dbReference type="HAMAP-Rule" id="MF_01988"/>
    </source>
</evidence>
<dbReference type="PROSITE" id="PS00399">
    <property type="entry name" value="SUCCINYL_COA_LIG_2"/>
    <property type="match status" value="1"/>
</dbReference>
<comment type="caution">
    <text evidence="3">Lacks conserved residue(s) required for the propagation of feature annotation.</text>
</comment>
<comment type="function">
    <text evidence="3 5">Succinyl-CoA synthetase functions in the citric acid cycle (TCA), coupling the hydrolysis of succinyl-CoA to the synthesis of either ATP or GTP and thus represents the only step of substrate-level phosphorylation in the TCA. The alpha subunit of the enzyme binds the substrates coenzyme A and phosphate, while succinate binding and nucleotide specificity is provided by the beta subunit.</text>
</comment>
<comment type="catalytic activity">
    <reaction evidence="3 5">
        <text>succinate + ATP + CoA = succinyl-CoA + ADP + phosphate</text>
        <dbReference type="Rhea" id="RHEA:17661"/>
        <dbReference type="ChEBI" id="CHEBI:30031"/>
        <dbReference type="ChEBI" id="CHEBI:30616"/>
        <dbReference type="ChEBI" id="CHEBI:43474"/>
        <dbReference type="ChEBI" id="CHEBI:57287"/>
        <dbReference type="ChEBI" id="CHEBI:57292"/>
        <dbReference type="ChEBI" id="CHEBI:456216"/>
        <dbReference type="EC" id="6.2.1.5"/>
    </reaction>
</comment>
<comment type="similarity">
    <text evidence="3 4">Belongs to the succinate/malate CoA ligase alpha subunit family.</text>
</comment>
<dbReference type="Gene3D" id="3.40.50.720">
    <property type="entry name" value="NAD(P)-binding Rossmann-like Domain"/>
    <property type="match status" value="1"/>
</dbReference>
<protein>
    <recommendedName>
        <fullName evidence="3">Succinate--CoA ligase [ADP-forming] subunit alpha</fullName>
        <ecNumber evidence="3">6.2.1.5</ecNumber>
    </recommendedName>
    <alternativeName>
        <fullName evidence="3">Succinyl-CoA synthetase subunit alpha</fullName>
        <shortName evidence="3">SCS-alpha</shortName>
    </alternativeName>
</protein>
<dbReference type="PRINTS" id="PR01798">
    <property type="entry name" value="SCOASYNTHASE"/>
</dbReference>
<feature type="binding site" evidence="3">
    <location>
        <position position="43"/>
    </location>
    <ligand>
        <name>CoA</name>
        <dbReference type="ChEBI" id="CHEBI:57287"/>
    </ligand>
</feature>
<dbReference type="SUPFAM" id="SSF52210">
    <property type="entry name" value="Succinyl-CoA synthetase domains"/>
    <property type="match status" value="1"/>
</dbReference>
<dbReference type="RefSeq" id="WP_348757266.1">
    <property type="nucleotide sequence ID" value="NZ_OZ026884.1"/>
</dbReference>
<dbReference type="InterPro" id="IPR016102">
    <property type="entry name" value="Succinyl-CoA_synth-like"/>
</dbReference>
<comment type="subunit">
    <text evidence="3 5">Heterotetramer of two alpha and two beta subunits.</text>
</comment>
<name>A0ABM9NJA8_9GAMM</name>
<dbReference type="PANTHER" id="PTHR11117">
    <property type="entry name" value="SUCCINYL-COA LIGASE SUBUNIT ALPHA"/>
    <property type="match status" value="1"/>
</dbReference>
<feature type="domain" description="CoA-binding" evidence="6">
    <location>
        <begin position="4"/>
        <end position="105"/>
    </location>
</feature>
<dbReference type="EMBL" id="OZ026884">
    <property type="protein sequence ID" value="CAL1240688.1"/>
    <property type="molecule type" value="Genomic_DNA"/>
</dbReference>
<sequence length="300" mass="30986">MSVFVNRHSKVIIQGFTGEHGTFHAKDAIHTGTHLVGGVTPGKGGTNHPDPALAHLPVFDTVAEAVAATGADVSGVFVPPPYAADAVMEAIDAGIKVVVVIADGIPVQDMVRLQRYRLGKDVHVIGPNTPGIITPGECKVGIMPSHIYKKGKVGIVSRSGTLNYEATEQMAALGLGVSTSVGIGGDPVNGTDFVTVLKAFEADPETEIVVMIGEIGGPQEVAAARWASEHMTKPLVGFVAGGSAPIGRRMGHAGAIIAGESDTAKAKMDAMEALGLYVARNPAHIGETVLSALRQRGLKD</sequence>
<keyword evidence="2 3" id="KW-0547">Nucleotide-binding</keyword>
<organism evidence="7 8">
    <name type="scientific">Candidatus Methylocalor cossyra</name>
    <dbReference type="NCBI Taxonomy" id="3108543"/>
    <lineage>
        <taxon>Bacteria</taxon>
        <taxon>Pseudomonadati</taxon>
        <taxon>Pseudomonadota</taxon>
        <taxon>Gammaproteobacteria</taxon>
        <taxon>Methylococcales</taxon>
        <taxon>Methylococcaceae</taxon>
        <taxon>Candidatus Methylocalor</taxon>
    </lineage>
</organism>
<dbReference type="InterPro" id="IPR005811">
    <property type="entry name" value="SUCC_ACL_C"/>
</dbReference>
<dbReference type="SMART" id="SM00881">
    <property type="entry name" value="CoA_binding"/>
    <property type="match status" value="1"/>
</dbReference>
<evidence type="ECO:0000313" key="8">
    <source>
        <dbReference type="Proteomes" id="UP001497493"/>
    </source>
</evidence>
<keyword evidence="3 5" id="KW-0816">Tricarboxylic acid cycle</keyword>
<dbReference type="InterPro" id="IPR005810">
    <property type="entry name" value="CoA_lig_alpha"/>
</dbReference>
<feature type="active site" description="Tele-phosphohistidine intermediate" evidence="3">
    <location>
        <position position="252"/>
    </location>
</feature>
<feature type="binding site" evidence="3">
    <location>
        <position position="164"/>
    </location>
    <ligand>
        <name>substrate</name>
        <note>ligand shared with subunit beta</note>
    </ligand>
</feature>
<dbReference type="PANTHER" id="PTHR11117:SF2">
    <property type="entry name" value="SUCCINATE--COA LIGASE [ADP_GDP-FORMING] SUBUNIT ALPHA, MITOCHONDRIAL"/>
    <property type="match status" value="1"/>
</dbReference>
<evidence type="ECO:0000256" key="1">
    <source>
        <dbReference type="ARBA" id="ARBA00022598"/>
    </source>
</evidence>
<dbReference type="NCBIfam" id="NF004230">
    <property type="entry name" value="PRK05678.1"/>
    <property type="match status" value="1"/>
</dbReference>
<keyword evidence="8" id="KW-1185">Reference proteome</keyword>
<dbReference type="Proteomes" id="UP001497493">
    <property type="component" value="Chromosome"/>
</dbReference>
<evidence type="ECO:0000259" key="6">
    <source>
        <dbReference type="SMART" id="SM00881"/>
    </source>
</evidence>
<gene>
    <name evidence="3 7" type="primary">sucD</name>
    <name evidence="7" type="ORF">MECH1_V1_1912</name>
</gene>
<evidence type="ECO:0000256" key="4">
    <source>
        <dbReference type="RuleBase" id="RU000677"/>
    </source>
</evidence>
<reference evidence="7 8" key="1">
    <citation type="submission" date="2024-04" db="EMBL/GenBank/DDBJ databases">
        <authorList>
            <person name="Cremers G."/>
        </authorList>
    </citation>
    <scope>NUCLEOTIDE SEQUENCE [LARGE SCALE GENOMIC DNA]</scope>
    <source>
        <strain evidence="7">MeCH1-AG</strain>
    </source>
</reference>
<dbReference type="HAMAP" id="MF_01988">
    <property type="entry name" value="Succ_CoA_alpha"/>
    <property type="match status" value="1"/>
</dbReference>
<dbReference type="PIRSF" id="PIRSF001553">
    <property type="entry name" value="SucCS_alpha"/>
    <property type="match status" value="1"/>
</dbReference>
<dbReference type="GO" id="GO:0004775">
    <property type="term" value="F:succinate-CoA ligase (ADP-forming) activity"/>
    <property type="evidence" value="ECO:0007669"/>
    <property type="project" value="UniProtKB-EC"/>
</dbReference>
<dbReference type="SUPFAM" id="SSF51735">
    <property type="entry name" value="NAD(P)-binding Rossmann-fold domains"/>
    <property type="match status" value="1"/>
</dbReference>
<dbReference type="Pfam" id="PF02629">
    <property type="entry name" value="CoA_binding"/>
    <property type="match status" value="1"/>
</dbReference>
<evidence type="ECO:0000256" key="2">
    <source>
        <dbReference type="ARBA" id="ARBA00022741"/>
    </source>
</evidence>
<evidence type="ECO:0000313" key="7">
    <source>
        <dbReference type="EMBL" id="CAL1240688.1"/>
    </source>
</evidence>
<evidence type="ECO:0000256" key="5">
    <source>
        <dbReference type="RuleBase" id="RU000699"/>
    </source>
</evidence>
<accession>A0ABM9NJA8</accession>